<reference evidence="2" key="1">
    <citation type="submission" date="2022-07" db="EMBL/GenBank/DDBJ databases">
        <title>Genetic diversity of Erwinia pyrifoliae.</title>
        <authorList>
            <person name="Park D.S."/>
            <person name="Ham H."/>
        </authorList>
    </citation>
    <scope>NUCLEOTIDE SEQUENCE</scope>
    <source>
        <strain evidence="2">CP201486</strain>
    </source>
</reference>
<keyword evidence="3" id="KW-1185">Reference proteome</keyword>
<accession>A0ABY5X699</accession>
<feature type="domain" description="DUF5675" evidence="1">
    <location>
        <begin position="8"/>
        <end position="127"/>
    </location>
</feature>
<dbReference type="EMBL" id="CP103445">
    <property type="protein sequence ID" value="UWS32906.1"/>
    <property type="molecule type" value="Genomic_DNA"/>
</dbReference>
<sequence length="147" mass="16257">MTSATISIVRMWETSLSTISKFSISGTDISGFMLERPGPDTIISNLRLRIPEGIYNLKWHNSGKHSIAKHNPVPLLYNATVPVSRYILIHNGNVASDSDGCLLIGSVKTQNSVLSSVPKLLELKEFLQRVGIENVKVRITSCYSLCR</sequence>
<evidence type="ECO:0000313" key="2">
    <source>
        <dbReference type="EMBL" id="UWS32906.1"/>
    </source>
</evidence>
<dbReference type="Proteomes" id="UP001058553">
    <property type="component" value="Chromosome"/>
</dbReference>
<dbReference type="InterPro" id="IPR043732">
    <property type="entry name" value="DUF5675"/>
</dbReference>
<dbReference type="RefSeq" id="WP_012666985.1">
    <property type="nucleotide sequence ID" value="NZ_CP023567.1"/>
</dbReference>
<evidence type="ECO:0000313" key="3">
    <source>
        <dbReference type="Proteomes" id="UP001058553"/>
    </source>
</evidence>
<gene>
    <name evidence="2" type="ORF">NYP84_15000</name>
</gene>
<proteinExistence type="predicted"/>
<organism evidence="2 3">
    <name type="scientific">Erwinia pyrifoliae</name>
    <dbReference type="NCBI Taxonomy" id="79967"/>
    <lineage>
        <taxon>Bacteria</taxon>
        <taxon>Pseudomonadati</taxon>
        <taxon>Pseudomonadota</taxon>
        <taxon>Gammaproteobacteria</taxon>
        <taxon>Enterobacterales</taxon>
        <taxon>Erwiniaceae</taxon>
        <taxon>Erwinia</taxon>
    </lineage>
</organism>
<protein>
    <submittedName>
        <fullName evidence="2">DUF5675 family protein</fullName>
    </submittedName>
</protein>
<dbReference type="Pfam" id="PF18925">
    <property type="entry name" value="DUF5675"/>
    <property type="match status" value="1"/>
</dbReference>
<name>A0ABY5X699_ERWPY</name>
<dbReference type="GeneID" id="92238187"/>
<evidence type="ECO:0000259" key="1">
    <source>
        <dbReference type="Pfam" id="PF18925"/>
    </source>
</evidence>